<dbReference type="InterPro" id="IPR036866">
    <property type="entry name" value="RibonucZ/Hydroxyglut_hydro"/>
</dbReference>
<dbReference type="Proteomes" id="UP000002785">
    <property type="component" value="Chromosome"/>
</dbReference>
<feature type="domain" description="Metallo-beta-lactamase" evidence="1">
    <location>
        <begin position="18"/>
        <end position="221"/>
    </location>
</feature>
<evidence type="ECO:0000313" key="2">
    <source>
        <dbReference type="EMBL" id="EDY61539.1"/>
    </source>
</evidence>
<dbReference type="EMBL" id="CM000951">
    <property type="protein sequence ID" value="EDY61539.1"/>
    <property type="molecule type" value="Genomic_DNA"/>
</dbReference>
<dbReference type="SMART" id="SM00849">
    <property type="entry name" value="Lactamase_B"/>
    <property type="match status" value="1"/>
</dbReference>
<dbReference type="OrthoDB" id="2971563at2"/>
<dbReference type="PANTHER" id="PTHR46018">
    <property type="entry name" value="ZINC PHOSPHODIESTERASE ELAC PROTEIN 1"/>
    <property type="match status" value="1"/>
</dbReference>
<dbReference type="HOGENOM" id="CLU_031317_3_2_11"/>
<dbReference type="InterPro" id="IPR001279">
    <property type="entry name" value="Metallo-B-lactamas"/>
</dbReference>
<evidence type="ECO:0000313" key="3">
    <source>
        <dbReference type="Proteomes" id="UP000002785"/>
    </source>
</evidence>
<dbReference type="Gene3D" id="3.60.15.10">
    <property type="entry name" value="Ribonuclease Z/Hydroxyacylglutathione hydrolase-like"/>
    <property type="match status" value="1"/>
</dbReference>
<dbReference type="Pfam" id="PF12706">
    <property type="entry name" value="Lactamase_B_2"/>
    <property type="match status" value="1"/>
</dbReference>
<accession>B5I8Y4</accession>
<dbReference type="GO" id="GO:0042781">
    <property type="term" value="F:3'-tRNA processing endoribonuclease activity"/>
    <property type="evidence" value="ECO:0007669"/>
    <property type="project" value="TreeGrafter"/>
</dbReference>
<proteinExistence type="predicted"/>
<name>B5I8Y4_STRX2</name>
<gene>
    <name evidence="2" type="ORF">SSEG_08119</name>
</gene>
<sequence>MRVTIAGSGDAFGSGGRFQACTHIAPSHAPAILIDCGTTSLTALRSLDLDPGEVTLVAVTHLHGDHFGGLPFLVLDGQFRRRTTDLRIIGPPGTRRRLTETMEALFPGSSTVTRRFTTVVDEIAPDETLSVPSHGLHIEAHPADHSAGAPALSLRLTLANRTLAFSGDTAWTPTLPEVAADSDLFLCEGYTWGRKVPGHMEVTDLVNNRETLNTTRLLLTHPSPGVLDQQATLPFELASDGTTVDIPDSPPPPDG</sequence>
<protein>
    <submittedName>
        <fullName evidence="2">Beta-lactamase domain-containing protein</fullName>
    </submittedName>
</protein>
<dbReference type="eggNOG" id="COG1234">
    <property type="taxonomic scope" value="Bacteria"/>
</dbReference>
<organism evidence="2 3">
    <name type="scientific">Streptomyces sviceus (strain ATCC 29083 / DSM 924 / JCM 4929 / NBRC 13980 / NCIMB 11184 / NRRL 5439 / UC 5370)</name>
    <dbReference type="NCBI Taxonomy" id="463191"/>
    <lineage>
        <taxon>Bacteria</taxon>
        <taxon>Bacillati</taxon>
        <taxon>Actinomycetota</taxon>
        <taxon>Actinomycetes</taxon>
        <taxon>Kitasatosporales</taxon>
        <taxon>Streptomycetaceae</taxon>
        <taxon>Streptomyces</taxon>
    </lineage>
</organism>
<dbReference type="AlphaFoldDB" id="B5I8Y4"/>
<keyword evidence="3" id="KW-1185">Reference proteome</keyword>
<dbReference type="PANTHER" id="PTHR46018:SF7">
    <property type="entry name" value="RIBONUCLEASE Z"/>
    <property type="match status" value="1"/>
</dbReference>
<evidence type="ECO:0000259" key="1">
    <source>
        <dbReference type="SMART" id="SM00849"/>
    </source>
</evidence>
<dbReference type="CDD" id="cd07740">
    <property type="entry name" value="metallo-hydrolase-like_MBL-fold"/>
    <property type="match status" value="1"/>
</dbReference>
<dbReference type="RefSeq" id="WP_007379338.1">
    <property type="nucleotide sequence ID" value="NZ_CM000951.1"/>
</dbReference>
<reference evidence="2" key="1">
    <citation type="submission" date="2009-10" db="EMBL/GenBank/DDBJ databases">
        <title>The genome sequence of Streptomyces sviceus strain ATCC 29083.</title>
        <authorList>
            <consortium name="The Broad Institute Genome Sequencing Platform"/>
            <consortium name="Broad Institute Microbial Sequencing Center"/>
            <person name="Fischbach M."/>
            <person name="Godfrey P."/>
            <person name="Ward D."/>
            <person name="Young S."/>
            <person name="Zeng Q."/>
            <person name="Koehrsen M."/>
            <person name="Alvarado L."/>
            <person name="Berlin A.M."/>
            <person name="Bochicchio J."/>
            <person name="Borenstein D."/>
            <person name="Chapman S.B."/>
            <person name="Chen Z."/>
            <person name="Engels R."/>
            <person name="Freedman E."/>
            <person name="Gellesch M."/>
            <person name="Goldberg J."/>
            <person name="Griggs A."/>
            <person name="Gujja S."/>
            <person name="Heilman E.R."/>
            <person name="Heiman D.I."/>
            <person name="Hepburn T.A."/>
            <person name="Howarth C."/>
            <person name="Jen D."/>
            <person name="Larson L."/>
            <person name="Lewis B."/>
            <person name="Mehta T."/>
            <person name="Park D."/>
            <person name="Pearson M."/>
            <person name="Richards J."/>
            <person name="Roberts A."/>
            <person name="Saif S."/>
            <person name="Shea T.D."/>
            <person name="Shenoy N."/>
            <person name="Sisk P."/>
            <person name="Stolte C."/>
            <person name="Sykes S.N."/>
            <person name="Thomson T."/>
            <person name="Walk T."/>
            <person name="White J."/>
            <person name="Yandava C."/>
            <person name="Straight P."/>
            <person name="Clardy J."/>
            <person name="Hung D."/>
            <person name="Kolter R."/>
            <person name="Mekalanos J."/>
            <person name="Walker S."/>
            <person name="Walsh C.T."/>
            <person name="Wieland-Brown L.C."/>
            <person name="Haas B."/>
            <person name="Nusbaum C."/>
            <person name="Birren B."/>
        </authorList>
    </citation>
    <scope>NUCLEOTIDE SEQUENCE [LARGE SCALE GENOMIC DNA]</scope>
    <source>
        <strain evidence="2">ATCC 29083</strain>
    </source>
</reference>
<dbReference type="SUPFAM" id="SSF56281">
    <property type="entry name" value="Metallo-hydrolase/oxidoreductase"/>
    <property type="match status" value="1"/>
</dbReference>